<organism evidence="4 5">
    <name type="scientific">Mycena pura</name>
    <dbReference type="NCBI Taxonomy" id="153505"/>
    <lineage>
        <taxon>Eukaryota</taxon>
        <taxon>Fungi</taxon>
        <taxon>Dikarya</taxon>
        <taxon>Basidiomycota</taxon>
        <taxon>Agaricomycotina</taxon>
        <taxon>Agaricomycetes</taxon>
        <taxon>Agaricomycetidae</taxon>
        <taxon>Agaricales</taxon>
        <taxon>Marasmiineae</taxon>
        <taxon>Mycenaceae</taxon>
        <taxon>Mycena</taxon>
    </lineage>
</organism>
<evidence type="ECO:0000313" key="4">
    <source>
        <dbReference type="EMBL" id="KAJ7226703.1"/>
    </source>
</evidence>
<proteinExistence type="predicted"/>
<evidence type="ECO:0000256" key="2">
    <source>
        <dbReference type="SAM" id="MobiDB-lite"/>
    </source>
</evidence>
<dbReference type="AlphaFoldDB" id="A0AAD6YQN1"/>
<sequence length="496" mass="55892">MVTAAPALRAQLDDIEKSMTVLEVQMKSLRVKKRRLLKNLASLTYPVLTLPNEITVEIFLHVVSLMGRRYARPQPYYSLLRLASVCQTWRAVTLSTRALWNNRVEIDCNSIRDAGKLLEVCLLRAGSFPLDLDIRLSEDVSSTDTIISTLSLYGSQWRHIHLDSPIAWPRLTFPIDCFPRSLPLLQSFSLSGFQVDNLVYLLRHAPQLRELTLERSSWATLGLPFNHLTQLGLIGFRTSQSIVALRHAPNLECLELGSSTVDAQAATLSILLPRLHTFKCCDDPSATVLKYLTLPALERLRLEYLSDAGVNVIQSCVARSSSPIRTLDLFYLHFNAVHNCLRGFPTITHLCLSDDDEHKYIATLTSSSCLPALESLTCERCSSGAAGRLFALVSARWRGIKGTTKLSSVSLVFDEDEEDEEDEDRDSDFANDYANEEDEEDEDRDADFANDYANALDQLYELGRQGLKLEITRAPRMNVLYAVLFHDFIFNLNDNV</sequence>
<feature type="coiled-coil region" evidence="1">
    <location>
        <begin position="12"/>
        <end position="39"/>
    </location>
</feature>
<keyword evidence="1" id="KW-0175">Coiled coil</keyword>
<dbReference type="Gene3D" id="1.20.1280.50">
    <property type="match status" value="1"/>
</dbReference>
<dbReference type="InterPro" id="IPR032675">
    <property type="entry name" value="LRR_dom_sf"/>
</dbReference>
<feature type="region of interest" description="Disordered" evidence="2">
    <location>
        <begin position="412"/>
        <end position="445"/>
    </location>
</feature>
<dbReference type="Pfam" id="PF12937">
    <property type="entry name" value="F-box-like"/>
    <property type="match status" value="1"/>
</dbReference>
<name>A0AAD6YQN1_9AGAR</name>
<dbReference type="InterPro" id="IPR036047">
    <property type="entry name" value="F-box-like_dom_sf"/>
</dbReference>
<dbReference type="InterPro" id="IPR001810">
    <property type="entry name" value="F-box_dom"/>
</dbReference>
<dbReference type="SUPFAM" id="SSF81383">
    <property type="entry name" value="F-box domain"/>
    <property type="match status" value="1"/>
</dbReference>
<feature type="domain" description="F-box" evidence="3">
    <location>
        <begin position="48"/>
        <end position="102"/>
    </location>
</feature>
<dbReference type="EMBL" id="JARJCW010000003">
    <property type="protein sequence ID" value="KAJ7226703.1"/>
    <property type="molecule type" value="Genomic_DNA"/>
</dbReference>
<dbReference type="Gene3D" id="3.80.10.10">
    <property type="entry name" value="Ribonuclease Inhibitor"/>
    <property type="match status" value="1"/>
</dbReference>
<feature type="compositionally biased region" description="Acidic residues" evidence="2">
    <location>
        <begin position="434"/>
        <end position="445"/>
    </location>
</feature>
<feature type="compositionally biased region" description="Acidic residues" evidence="2">
    <location>
        <begin position="413"/>
        <end position="426"/>
    </location>
</feature>
<accession>A0AAD6YQN1</accession>
<evidence type="ECO:0000256" key="1">
    <source>
        <dbReference type="SAM" id="Coils"/>
    </source>
</evidence>
<protein>
    <recommendedName>
        <fullName evidence="3">F-box domain-containing protein</fullName>
    </recommendedName>
</protein>
<dbReference type="SUPFAM" id="SSF52047">
    <property type="entry name" value="RNI-like"/>
    <property type="match status" value="1"/>
</dbReference>
<reference evidence="4" key="1">
    <citation type="submission" date="2023-03" db="EMBL/GenBank/DDBJ databases">
        <title>Massive genome expansion in bonnet fungi (Mycena s.s.) driven by repeated elements and novel gene families across ecological guilds.</title>
        <authorList>
            <consortium name="Lawrence Berkeley National Laboratory"/>
            <person name="Harder C.B."/>
            <person name="Miyauchi S."/>
            <person name="Viragh M."/>
            <person name="Kuo A."/>
            <person name="Thoen E."/>
            <person name="Andreopoulos B."/>
            <person name="Lu D."/>
            <person name="Skrede I."/>
            <person name="Drula E."/>
            <person name="Henrissat B."/>
            <person name="Morin E."/>
            <person name="Kohler A."/>
            <person name="Barry K."/>
            <person name="LaButti K."/>
            <person name="Morin E."/>
            <person name="Salamov A."/>
            <person name="Lipzen A."/>
            <person name="Mereny Z."/>
            <person name="Hegedus B."/>
            <person name="Baldrian P."/>
            <person name="Stursova M."/>
            <person name="Weitz H."/>
            <person name="Taylor A."/>
            <person name="Grigoriev I.V."/>
            <person name="Nagy L.G."/>
            <person name="Martin F."/>
            <person name="Kauserud H."/>
        </authorList>
    </citation>
    <scope>NUCLEOTIDE SEQUENCE</scope>
    <source>
        <strain evidence="4">9144</strain>
    </source>
</reference>
<keyword evidence="5" id="KW-1185">Reference proteome</keyword>
<evidence type="ECO:0000259" key="3">
    <source>
        <dbReference type="Pfam" id="PF12937"/>
    </source>
</evidence>
<evidence type="ECO:0000313" key="5">
    <source>
        <dbReference type="Proteomes" id="UP001219525"/>
    </source>
</evidence>
<comment type="caution">
    <text evidence="4">The sequence shown here is derived from an EMBL/GenBank/DDBJ whole genome shotgun (WGS) entry which is preliminary data.</text>
</comment>
<dbReference type="Proteomes" id="UP001219525">
    <property type="component" value="Unassembled WGS sequence"/>
</dbReference>
<gene>
    <name evidence="4" type="ORF">GGX14DRAFT_539101</name>
</gene>